<name>A0A9P1IMJ9_9PELO</name>
<comment type="caution">
    <text evidence="2">The sequence shown here is derived from an EMBL/GenBank/DDBJ whole genome shotgun (WGS) entry which is preliminary data.</text>
</comment>
<feature type="compositionally biased region" description="Basic and acidic residues" evidence="1">
    <location>
        <begin position="56"/>
        <end position="113"/>
    </location>
</feature>
<feature type="region of interest" description="Disordered" evidence="1">
    <location>
        <begin position="26"/>
        <end position="184"/>
    </location>
</feature>
<proteinExistence type="predicted"/>
<dbReference type="Proteomes" id="UP001152747">
    <property type="component" value="Unassembled WGS sequence"/>
</dbReference>
<feature type="compositionally biased region" description="Basic and acidic residues" evidence="1">
    <location>
        <begin position="171"/>
        <end position="184"/>
    </location>
</feature>
<evidence type="ECO:0000313" key="3">
    <source>
        <dbReference type="Proteomes" id="UP001152747"/>
    </source>
</evidence>
<dbReference type="OrthoDB" id="10554812at2759"/>
<dbReference type="AlphaFoldDB" id="A0A9P1IMJ9"/>
<organism evidence="2 3">
    <name type="scientific">Caenorhabditis angaria</name>
    <dbReference type="NCBI Taxonomy" id="860376"/>
    <lineage>
        <taxon>Eukaryota</taxon>
        <taxon>Metazoa</taxon>
        <taxon>Ecdysozoa</taxon>
        <taxon>Nematoda</taxon>
        <taxon>Chromadorea</taxon>
        <taxon>Rhabditida</taxon>
        <taxon>Rhabditina</taxon>
        <taxon>Rhabditomorpha</taxon>
        <taxon>Rhabditoidea</taxon>
        <taxon>Rhabditidae</taxon>
        <taxon>Peloderinae</taxon>
        <taxon>Caenorhabditis</taxon>
    </lineage>
</organism>
<dbReference type="EMBL" id="CANHGI010000004">
    <property type="protein sequence ID" value="CAI5447648.1"/>
    <property type="molecule type" value="Genomic_DNA"/>
</dbReference>
<keyword evidence="3" id="KW-1185">Reference proteome</keyword>
<evidence type="ECO:0000313" key="2">
    <source>
        <dbReference type="EMBL" id="CAI5447648.1"/>
    </source>
</evidence>
<reference evidence="2" key="1">
    <citation type="submission" date="2022-11" db="EMBL/GenBank/DDBJ databases">
        <authorList>
            <person name="Kikuchi T."/>
        </authorList>
    </citation>
    <scope>NUCLEOTIDE SEQUENCE</scope>
    <source>
        <strain evidence="2">PS1010</strain>
    </source>
</reference>
<protein>
    <submittedName>
        <fullName evidence="2">Uncharacterized protein</fullName>
    </submittedName>
</protein>
<gene>
    <name evidence="2" type="ORF">CAMP_LOCUS10285</name>
</gene>
<accession>A0A9P1IMJ9</accession>
<evidence type="ECO:0000256" key="1">
    <source>
        <dbReference type="SAM" id="MobiDB-lite"/>
    </source>
</evidence>
<sequence length="184" mass="20618">MSRGRSRTPQFLFYNSTKKMCFSKLNKKKKECETSPAVTQIPEVGKSKEIVAVPVKVEKIEEKEKEEEKKEIGGKVEEKEKEKEKTVSKKSPKSEKKTPKSDKKSEKKSEKKSNKLLPTKPVSPPKVLMAKSEANGVREPKDPAYATLDNDYPQFDEANFSKGPPSVLDKTQGDAKSSGKSEPK</sequence>